<evidence type="ECO:0000313" key="1">
    <source>
        <dbReference type="EMBL" id="JAH57814.1"/>
    </source>
</evidence>
<dbReference type="AlphaFoldDB" id="A0A0E9TVY1"/>
<sequence>MQWFLHLQCCLNVVNHRVLNFSLKLFKSSLYTIRKLIRLA</sequence>
<organism evidence="1">
    <name type="scientific">Anguilla anguilla</name>
    <name type="common">European freshwater eel</name>
    <name type="synonym">Muraena anguilla</name>
    <dbReference type="NCBI Taxonomy" id="7936"/>
    <lineage>
        <taxon>Eukaryota</taxon>
        <taxon>Metazoa</taxon>
        <taxon>Chordata</taxon>
        <taxon>Craniata</taxon>
        <taxon>Vertebrata</taxon>
        <taxon>Euteleostomi</taxon>
        <taxon>Actinopterygii</taxon>
        <taxon>Neopterygii</taxon>
        <taxon>Teleostei</taxon>
        <taxon>Anguilliformes</taxon>
        <taxon>Anguillidae</taxon>
        <taxon>Anguilla</taxon>
    </lineage>
</organism>
<proteinExistence type="predicted"/>
<reference evidence="1" key="2">
    <citation type="journal article" date="2015" name="Fish Shellfish Immunol.">
        <title>Early steps in the European eel (Anguilla anguilla)-Vibrio vulnificus interaction in the gills: Role of the RtxA13 toxin.</title>
        <authorList>
            <person name="Callol A."/>
            <person name="Pajuelo D."/>
            <person name="Ebbesson L."/>
            <person name="Teles M."/>
            <person name="MacKenzie S."/>
            <person name="Amaro C."/>
        </authorList>
    </citation>
    <scope>NUCLEOTIDE SEQUENCE</scope>
</reference>
<accession>A0A0E9TVY1</accession>
<protein>
    <submittedName>
        <fullName evidence="1">Uncharacterized protein</fullName>
    </submittedName>
</protein>
<name>A0A0E9TVY1_ANGAN</name>
<dbReference type="EMBL" id="GBXM01050763">
    <property type="protein sequence ID" value="JAH57814.1"/>
    <property type="molecule type" value="Transcribed_RNA"/>
</dbReference>
<reference evidence="1" key="1">
    <citation type="submission" date="2014-11" db="EMBL/GenBank/DDBJ databases">
        <authorList>
            <person name="Amaro Gonzalez C."/>
        </authorList>
    </citation>
    <scope>NUCLEOTIDE SEQUENCE</scope>
</reference>